<reference evidence="4 5" key="1">
    <citation type="submission" date="2022-06" db="EMBL/GenBank/DDBJ databases">
        <title>Roseomonas CN29.</title>
        <authorList>
            <person name="Cheng Y."/>
            <person name="He X."/>
        </authorList>
    </citation>
    <scope>NUCLEOTIDE SEQUENCE [LARGE SCALE GENOMIC DNA]</scope>
    <source>
        <strain evidence="4 5">CN29</strain>
    </source>
</reference>
<keyword evidence="2" id="KW-0378">Hydrolase</keyword>
<dbReference type="InterPro" id="IPR011059">
    <property type="entry name" value="Metal-dep_hydrolase_composite"/>
</dbReference>
<dbReference type="Proteomes" id="UP001524642">
    <property type="component" value="Unassembled WGS sequence"/>
</dbReference>
<dbReference type="SUPFAM" id="SSF51556">
    <property type="entry name" value="Metallo-dependent hydrolases"/>
    <property type="match status" value="1"/>
</dbReference>
<organism evidence="4 5">
    <name type="scientific">Roseomonas populi</name>
    <dbReference type="NCBI Taxonomy" id="3121582"/>
    <lineage>
        <taxon>Bacteria</taxon>
        <taxon>Pseudomonadati</taxon>
        <taxon>Pseudomonadota</taxon>
        <taxon>Alphaproteobacteria</taxon>
        <taxon>Acetobacterales</taxon>
        <taxon>Roseomonadaceae</taxon>
        <taxon>Roseomonas</taxon>
    </lineage>
</organism>
<protein>
    <submittedName>
        <fullName evidence="4">Amidohydrolase family protein</fullName>
    </submittedName>
</protein>
<comment type="caution">
    <text evidence="4">The sequence shown here is derived from an EMBL/GenBank/DDBJ whole genome shotgun (WGS) entry which is preliminary data.</text>
</comment>
<evidence type="ECO:0000256" key="1">
    <source>
        <dbReference type="ARBA" id="ARBA00006745"/>
    </source>
</evidence>
<dbReference type="PANTHER" id="PTHR43794">
    <property type="entry name" value="AMINOHYDROLASE SSNA-RELATED"/>
    <property type="match status" value="1"/>
</dbReference>
<dbReference type="InterPro" id="IPR032466">
    <property type="entry name" value="Metal_Hydrolase"/>
</dbReference>
<keyword evidence="5" id="KW-1185">Reference proteome</keyword>
<name>A0ABT1XBT2_9PROT</name>
<sequence length="502" mass="53346">MSRPLLVAGGRLLDPEGDDLHRPPLADLLIKEGRIVATGEEATRRGGDAERLDARGLLVAPGFVNAHSHSHDTLLRGCFEGLPLDTWGAFAFPSAWARRPDTEVHLRTRLHAAECLIHGITTVQDMVTLQGADRAQAEAVIDAHRTIGLRALLGWQLGDRAMVDTLPFARESLPPEILATLPGDADPAPGMRLAEELLDRVEGPLLRSVLAPSAPQRCSPALLEWAAALSRERGLPVCTHVYETRAQAVLARQAYPADGGSFIRYLERHGLLNERLVIAHGVWIGSEEIARLGGAGGHLAHNPGANLKLLNGAAPVRRYARSGVGIALGCDNSSAGDAQNLFSSMRHAALYWSMQAGGPEEAAIAAFRAATLGGAKALGLAGLVGGLRPGHRADLALFDLSDPAWVPLNSAVRQLVHAEPARSLRHVLVDGGIALRDGRPTGFDPAALAAEAEARQGAIADELATLRQRRAPLMGALIGLEARSRAHPLPFDRYALDDGGLH</sequence>
<feature type="domain" description="Amidohydrolase-related" evidence="3">
    <location>
        <begin position="59"/>
        <end position="432"/>
    </location>
</feature>
<dbReference type="EMBL" id="JANJOU010000037">
    <property type="protein sequence ID" value="MCR0985585.1"/>
    <property type="molecule type" value="Genomic_DNA"/>
</dbReference>
<comment type="similarity">
    <text evidence="1">Belongs to the metallo-dependent hydrolases superfamily. ATZ/TRZ family.</text>
</comment>
<dbReference type="RefSeq" id="WP_257719233.1">
    <property type="nucleotide sequence ID" value="NZ_JANJOU010000037.1"/>
</dbReference>
<evidence type="ECO:0000259" key="3">
    <source>
        <dbReference type="Pfam" id="PF01979"/>
    </source>
</evidence>
<dbReference type="Gene3D" id="2.30.40.10">
    <property type="entry name" value="Urease, subunit C, domain 1"/>
    <property type="match status" value="1"/>
</dbReference>
<dbReference type="Pfam" id="PF01979">
    <property type="entry name" value="Amidohydro_1"/>
    <property type="match status" value="1"/>
</dbReference>
<accession>A0ABT1XBT2</accession>
<dbReference type="PANTHER" id="PTHR43794:SF11">
    <property type="entry name" value="AMIDOHYDROLASE-RELATED DOMAIN-CONTAINING PROTEIN"/>
    <property type="match status" value="1"/>
</dbReference>
<evidence type="ECO:0000313" key="4">
    <source>
        <dbReference type="EMBL" id="MCR0985585.1"/>
    </source>
</evidence>
<dbReference type="InterPro" id="IPR050287">
    <property type="entry name" value="MTA/SAH_deaminase"/>
</dbReference>
<dbReference type="SUPFAM" id="SSF51338">
    <property type="entry name" value="Composite domain of metallo-dependent hydrolases"/>
    <property type="match status" value="2"/>
</dbReference>
<evidence type="ECO:0000256" key="2">
    <source>
        <dbReference type="ARBA" id="ARBA00022801"/>
    </source>
</evidence>
<gene>
    <name evidence="4" type="ORF">NRP21_26385</name>
</gene>
<proteinExistence type="inferred from homology"/>
<dbReference type="InterPro" id="IPR006680">
    <property type="entry name" value="Amidohydro-rel"/>
</dbReference>
<evidence type="ECO:0000313" key="5">
    <source>
        <dbReference type="Proteomes" id="UP001524642"/>
    </source>
</evidence>
<dbReference type="Gene3D" id="3.20.20.140">
    <property type="entry name" value="Metal-dependent hydrolases"/>
    <property type="match status" value="1"/>
</dbReference>